<evidence type="ECO:0000313" key="1">
    <source>
        <dbReference type="EMBL" id="NUY06043.1"/>
    </source>
</evidence>
<gene>
    <name evidence="1" type="ORF">G5S42_42580</name>
</gene>
<dbReference type="RefSeq" id="WP_176112536.1">
    <property type="nucleotide sequence ID" value="NZ_JAALDK010000004.1"/>
</dbReference>
<accession>A0A7Y6KA92</accession>
<dbReference type="EMBL" id="JAALDK010000004">
    <property type="protein sequence ID" value="NUY06043.1"/>
    <property type="molecule type" value="Genomic_DNA"/>
</dbReference>
<dbReference type="Pfam" id="PF09502">
    <property type="entry name" value="HrpB4"/>
    <property type="match status" value="1"/>
</dbReference>
<dbReference type="AlphaFoldDB" id="A0A7Y6KA92"/>
<proteinExistence type="predicted"/>
<reference evidence="1 2" key="1">
    <citation type="submission" date="2020-02" db="EMBL/GenBank/DDBJ databases">
        <title>Paraburkholderia simonii sp. nov. and Paraburkholderia youngii sp. nov. Brazilian and Mexican Mimosa-associated rhizobia.</title>
        <authorList>
            <person name="Mavima L."/>
            <person name="Beukes C.W."/>
            <person name="Chan W.Y."/>
            <person name="Palmer M."/>
            <person name="De Meyer S.E."/>
            <person name="James E.K."/>
            <person name="Venter S.N."/>
            <person name="Steenkamp E.T."/>
        </authorList>
    </citation>
    <scope>NUCLEOTIDE SEQUENCE [LARGE SCALE GENOMIC DNA]</scope>
    <source>
        <strain evidence="1 2">JPY169</strain>
    </source>
</reference>
<comment type="caution">
    <text evidence="1">The sequence shown here is derived from an EMBL/GenBank/DDBJ whole genome shotgun (WGS) entry which is preliminary data.</text>
</comment>
<organism evidence="1 2">
    <name type="scientific">Paraburkholderia youngii</name>
    <dbReference type="NCBI Taxonomy" id="2782701"/>
    <lineage>
        <taxon>Bacteria</taxon>
        <taxon>Pseudomonadati</taxon>
        <taxon>Pseudomonadota</taxon>
        <taxon>Betaproteobacteria</taxon>
        <taxon>Burkholderiales</taxon>
        <taxon>Burkholderiaceae</taxon>
        <taxon>Paraburkholderia</taxon>
    </lineage>
</organism>
<evidence type="ECO:0000313" key="2">
    <source>
        <dbReference type="Proteomes" id="UP000594380"/>
    </source>
</evidence>
<dbReference type="Proteomes" id="UP000594380">
    <property type="component" value="Unassembled WGS sequence"/>
</dbReference>
<name>A0A7Y6KA92_9BURK</name>
<dbReference type="GeneID" id="301106985"/>
<dbReference type="InterPro" id="IPR013393">
    <property type="entry name" value="T3SS_HrpB4"/>
</dbReference>
<sequence length="247" mass="27082">MSARLNQPFIRAAAALRAYRANAGEAARWMHPSWTLFLLALDAAQLAEWNRALAQSSPAAVERVSLALCASAGVAAPSIETLSQPALRPRPQGASPNPSLIDVVPAVTGLQVLRMRALSFRRTEVRRLIDRRSRKQLSAWAGCSVDSLWHDAHLAEAPDIARLGMRARIMPLGELDADALSLEGLMLIQRDLEMQVSPCPLLGLALPRMQHPPAWITGMPREIDSPGTARLFARLPELLPEWAWLFG</sequence>
<protein>
    <submittedName>
        <fullName evidence="1">Type III secretion protein HrpB4</fullName>
    </submittedName>
</protein>